<dbReference type="GO" id="GO:0016740">
    <property type="term" value="F:transferase activity"/>
    <property type="evidence" value="ECO:0007669"/>
    <property type="project" value="UniProtKB-KW"/>
</dbReference>
<evidence type="ECO:0000313" key="12">
    <source>
        <dbReference type="Proteomes" id="UP001597302"/>
    </source>
</evidence>
<evidence type="ECO:0000256" key="4">
    <source>
        <dbReference type="ARBA" id="ARBA00022679"/>
    </source>
</evidence>
<evidence type="ECO:0000256" key="1">
    <source>
        <dbReference type="ARBA" id="ARBA00004236"/>
    </source>
</evidence>
<accession>A0ABW4DY84</accession>
<evidence type="ECO:0000256" key="2">
    <source>
        <dbReference type="ARBA" id="ARBA00006464"/>
    </source>
</evidence>
<keyword evidence="4 11" id="KW-0808">Transferase</keyword>
<dbReference type="Proteomes" id="UP001597302">
    <property type="component" value="Unassembled WGS sequence"/>
</dbReference>
<dbReference type="RefSeq" id="WP_131578175.1">
    <property type="nucleotide sequence ID" value="NZ_CBCSAJ010000019.1"/>
</dbReference>
<evidence type="ECO:0000256" key="6">
    <source>
        <dbReference type="ARBA" id="ARBA00022989"/>
    </source>
</evidence>
<keyword evidence="3" id="KW-1003">Cell membrane</keyword>
<keyword evidence="7 9" id="KW-0472">Membrane</keyword>
<gene>
    <name evidence="11" type="ORF">ACFQ5P_08085</name>
</gene>
<dbReference type="EMBL" id="JBHTOQ010000018">
    <property type="protein sequence ID" value="MFD1481251.1"/>
    <property type="molecule type" value="Genomic_DNA"/>
</dbReference>
<keyword evidence="5 9" id="KW-0812">Transmembrane</keyword>
<name>A0ABW4DY84_9RHOB</name>
<dbReference type="Pfam" id="PF02397">
    <property type="entry name" value="Bac_transf"/>
    <property type="match status" value="1"/>
</dbReference>
<protein>
    <submittedName>
        <fullName evidence="11">Sugar transferase</fullName>
    </submittedName>
</protein>
<comment type="caution">
    <text evidence="11">The sequence shown here is derived from an EMBL/GenBank/DDBJ whole genome shotgun (WGS) entry which is preliminary data.</text>
</comment>
<dbReference type="PANTHER" id="PTHR30576">
    <property type="entry name" value="COLANIC BIOSYNTHESIS UDP-GLUCOSE LIPID CARRIER TRANSFERASE"/>
    <property type="match status" value="1"/>
</dbReference>
<evidence type="ECO:0000259" key="10">
    <source>
        <dbReference type="Pfam" id="PF02397"/>
    </source>
</evidence>
<evidence type="ECO:0000256" key="8">
    <source>
        <dbReference type="ARBA" id="ARBA00023169"/>
    </source>
</evidence>
<comment type="subcellular location">
    <subcellularLocation>
        <location evidence="1">Cell membrane</location>
    </subcellularLocation>
</comment>
<keyword evidence="8" id="KW-0270">Exopolysaccharide synthesis</keyword>
<evidence type="ECO:0000256" key="7">
    <source>
        <dbReference type="ARBA" id="ARBA00023136"/>
    </source>
</evidence>
<keyword evidence="6 9" id="KW-1133">Transmembrane helix</keyword>
<dbReference type="InterPro" id="IPR003362">
    <property type="entry name" value="Bact_transf"/>
</dbReference>
<keyword evidence="12" id="KW-1185">Reference proteome</keyword>
<organism evidence="11 12">
    <name type="scientific">Paracoccus nototheniae</name>
    <dbReference type="NCBI Taxonomy" id="2489002"/>
    <lineage>
        <taxon>Bacteria</taxon>
        <taxon>Pseudomonadati</taxon>
        <taxon>Pseudomonadota</taxon>
        <taxon>Alphaproteobacteria</taxon>
        <taxon>Rhodobacterales</taxon>
        <taxon>Paracoccaceae</taxon>
        <taxon>Paracoccus</taxon>
    </lineage>
</organism>
<evidence type="ECO:0000256" key="3">
    <source>
        <dbReference type="ARBA" id="ARBA00022475"/>
    </source>
</evidence>
<evidence type="ECO:0000256" key="5">
    <source>
        <dbReference type="ARBA" id="ARBA00022692"/>
    </source>
</evidence>
<feature type="transmembrane region" description="Helical" evidence="9">
    <location>
        <begin position="39"/>
        <end position="61"/>
    </location>
</feature>
<sequence>MLFDNDGLNVDRAGFVRDMEATESRSLYTSGGKRSLDTFLILLALPFLLPILLVVAMVVMLDGGSPLYSQMRLGRGWQRFRLYKFRTMRPNADALLAAHLAADPHARAEWDMNQKLRHDPRITRVGKFLRKTSLDELPQLFNVLLGNMSLVGPRPMMVEQRVLYPGTYYAAHRPGLTGLWQISARNGSTFAARAVYDERYYRELSLRLDLTTILATFRVVARCTGC</sequence>
<evidence type="ECO:0000256" key="9">
    <source>
        <dbReference type="SAM" id="Phobius"/>
    </source>
</evidence>
<feature type="domain" description="Bacterial sugar transferase" evidence="10">
    <location>
        <begin position="33"/>
        <end position="221"/>
    </location>
</feature>
<evidence type="ECO:0000313" key="11">
    <source>
        <dbReference type="EMBL" id="MFD1481251.1"/>
    </source>
</evidence>
<proteinExistence type="inferred from homology"/>
<dbReference type="PANTHER" id="PTHR30576:SF4">
    <property type="entry name" value="UNDECAPRENYL-PHOSPHATE GALACTOSE PHOSPHOTRANSFERASE"/>
    <property type="match status" value="1"/>
</dbReference>
<reference evidence="12" key="1">
    <citation type="journal article" date="2019" name="Int. J. Syst. Evol. Microbiol.">
        <title>The Global Catalogue of Microorganisms (GCM) 10K type strain sequencing project: providing services to taxonomists for standard genome sequencing and annotation.</title>
        <authorList>
            <consortium name="The Broad Institute Genomics Platform"/>
            <consortium name="The Broad Institute Genome Sequencing Center for Infectious Disease"/>
            <person name="Wu L."/>
            <person name="Ma J."/>
        </authorList>
    </citation>
    <scope>NUCLEOTIDE SEQUENCE [LARGE SCALE GENOMIC DNA]</scope>
    <source>
        <strain evidence="12">CCM 8875</strain>
    </source>
</reference>
<comment type="similarity">
    <text evidence="2">Belongs to the bacterial sugar transferase family.</text>
</comment>